<evidence type="ECO:0000313" key="2">
    <source>
        <dbReference type="Proteomes" id="UP000183567"/>
    </source>
</evidence>
<protein>
    <recommendedName>
        <fullName evidence="3">BTB domain-containing protein</fullName>
    </recommendedName>
</protein>
<gene>
    <name evidence="1" type="ORF">AZE42_02238</name>
</gene>
<keyword evidence="2" id="KW-1185">Reference proteome</keyword>
<dbReference type="Proteomes" id="UP000183567">
    <property type="component" value="Unassembled WGS sequence"/>
</dbReference>
<dbReference type="AlphaFoldDB" id="A0A1J8Q453"/>
<dbReference type="STRING" id="180088.A0A1J8Q453"/>
<accession>A0A1J8Q453</accession>
<dbReference type="OrthoDB" id="2690267at2759"/>
<dbReference type="Gene3D" id="3.30.710.10">
    <property type="entry name" value="Potassium Channel Kv1.1, Chain A"/>
    <property type="match status" value="1"/>
</dbReference>
<evidence type="ECO:0008006" key="3">
    <source>
        <dbReference type="Google" id="ProtNLM"/>
    </source>
</evidence>
<proteinExistence type="predicted"/>
<dbReference type="InterPro" id="IPR011333">
    <property type="entry name" value="SKP1/BTB/POZ_sf"/>
</dbReference>
<dbReference type="EMBL" id="LVVM01006436">
    <property type="protein sequence ID" value="OJA08064.1"/>
    <property type="molecule type" value="Genomic_DNA"/>
</dbReference>
<reference evidence="1 2" key="1">
    <citation type="submission" date="2016-03" db="EMBL/GenBank/DDBJ databases">
        <title>Comparative genomics of the ectomycorrhizal sister species Rhizopogon vinicolor and Rhizopogon vesiculosus (Basidiomycota: Boletales) reveals a divergence of the mating type B locus.</title>
        <authorList>
            <person name="Mujic A.B."/>
            <person name="Kuo A."/>
            <person name="Tritt A."/>
            <person name="Lipzen A."/>
            <person name="Chen C."/>
            <person name="Johnson J."/>
            <person name="Sharma A."/>
            <person name="Barry K."/>
            <person name="Grigoriev I.V."/>
            <person name="Spatafora J.W."/>
        </authorList>
    </citation>
    <scope>NUCLEOTIDE SEQUENCE [LARGE SCALE GENOMIC DNA]</scope>
    <source>
        <strain evidence="1 2">AM-OR11-056</strain>
    </source>
</reference>
<sequence>MSSSCSSHSPLFSSRPCSNFPNQQLGRVMIQRTDSLSFRSPVQEDGKTLDIFLRFFYPSTLSEDRSFESLIGVMAVLTVARKYSLDLLERKVCKALVDPKFLLAEPLSCFAIARYARFEHETMIAARYTLREPLIPARFLGIDLTTASDLLASLTYHQRCSIAVEPLRPSQFTRLQLVVL</sequence>
<comment type="caution">
    <text evidence="1">The sequence shown here is derived from an EMBL/GenBank/DDBJ whole genome shotgun (WGS) entry which is preliminary data.</text>
</comment>
<evidence type="ECO:0000313" key="1">
    <source>
        <dbReference type="EMBL" id="OJA08064.1"/>
    </source>
</evidence>
<name>A0A1J8Q453_9AGAM</name>
<organism evidence="1 2">
    <name type="scientific">Rhizopogon vesiculosus</name>
    <dbReference type="NCBI Taxonomy" id="180088"/>
    <lineage>
        <taxon>Eukaryota</taxon>
        <taxon>Fungi</taxon>
        <taxon>Dikarya</taxon>
        <taxon>Basidiomycota</taxon>
        <taxon>Agaricomycotina</taxon>
        <taxon>Agaricomycetes</taxon>
        <taxon>Agaricomycetidae</taxon>
        <taxon>Boletales</taxon>
        <taxon>Suillineae</taxon>
        <taxon>Rhizopogonaceae</taxon>
        <taxon>Rhizopogon</taxon>
    </lineage>
</organism>